<dbReference type="InterPro" id="IPR012902">
    <property type="entry name" value="N_methyl_site"/>
</dbReference>
<accession>A0A0A3I6X6</accession>
<dbReference type="GO" id="GO:0009986">
    <property type="term" value="C:cell surface"/>
    <property type="evidence" value="ECO:0007669"/>
    <property type="project" value="UniProtKB-SubCell"/>
</dbReference>
<name>A0A0A3I6X6_9BACL</name>
<evidence type="ECO:0000256" key="2">
    <source>
        <dbReference type="ARBA" id="ARBA00023287"/>
    </source>
</evidence>
<dbReference type="NCBIfam" id="NF040982">
    <property type="entry name" value="ComGD"/>
    <property type="match status" value="1"/>
</dbReference>
<protein>
    <recommendedName>
        <fullName evidence="6">Prepilin-type N-terminal cleavage/methylation domain-containing protein</fullName>
    </recommendedName>
</protein>
<evidence type="ECO:0000256" key="1">
    <source>
        <dbReference type="ARBA" id="ARBA00004241"/>
    </source>
</evidence>
<reference evidence="4 5" key="1">
    <citation type="submission" date="2014-02" db="EMBL/GenBank/DDBJ databases">
        <title>Draft genome sequence of Lysinibacillus manganicus DSM 26584T.</title>
        <authorList>
            <person name="Zhang F."/>
            <person name="Wang G."/>
            <person name="Zhang L."/>
        </authorList>
    </citation>
    <scope>NUCLEOTIDE SEQUENCE [LARGE SCALE GENOMIC DNA]</scope>
    <source>
        <strain evidence="4 5">DSM 26584</strain>
    </source>
</reference>
<evidence type="ECO:0000313" key="4">
    <source>
        <dbReference type="EMBL" id="KGR78458.1"/>
    </source>
</evidence>
<dbReference type="Proteomes" id="UP000030416">
    <property type="component" value="Unassembled WGS sequence"/>
</dbReference>
<dbReference type="EMBL" id="JPVN01000011">
    <property type="protein sequence ID" value="KGR78458.1"/>
    <property type="molecule type" value="Genomic_DNA"/>
</dbReference>
<comment type="caution">
    <text evidence="4">The sequence shown here is derived from an EMBL/GenBank/DDBJ whole genome shotgun (WGS) entry which is preliminary data.</text>
</comment>
<comment type="subcellular location">
    <subcellularLocation>
        <location evidence="1">Cell surface</location>
    </subcellularLocation>
</comment>
<dbReference type="AlphaFoldDB" id="A0A0A3I6X6"/>
<dbReference type="RefSeq" id="WP_036186148.1">
    <property type="nucleotide sequence ID" value="NZ_AVDA01000011.1"/>
</dbReference>
<dbReference type="eggNOG" id="COG2165">
    <property type="taxonomic scope" value="Bacteria"/>
</dbReference>
<dbReference type="STRING" id="1384049.CD29_10440"/>
<keyword evidence="2" id="KW-0178">Competence</keyword>
<dbReference type="InterPro" id="IPR016785">
    <property type="entry name" value="ComGD"/>
</dbReference>
<keyword evidence="3" id="KW-0812">Transmembrane</keyword>
<feature type="transmembrane region" description="Helical" evidence="3">
    <location>
        <begin position="12"/>
        <end position="34"/>
    </location>
</feature>
<keyword evidence="5" id="KW-1185">Reference proteome</keyword>
<dbReference type="SUPFAM" id="SSF54523">
    <property type="entry name" value="Pili subunits"/>
    <property type="match status" value="1"/>
</dbReference>
<proteinExistence type="predicted"/>
<dbReference type="OrthoDB" id="2734640at2"/>
<dbReference type="InterPro" id="IPR045584">
    <property type="entry name" value="Pilin-like"/>
</dbReference>
<keyword evidence="3" id="KW-1133">Transmembrane helix</keyword>
<dbReference type="GO" id="GO:0030420">
    <property type="term" value="P:establishment of competence for transformation"/>
    <property type="evidence" value="ECO:0007669"/>
    <property type="project" value="UniProtKB-KW"/>
</dbReference>
<evidence type="ECO:0000256" key="3">
    <source>
        <dbReference type="SAM" id="Phobius"/>
    </source>
</evidence>
<evidence type="ECO:0008006" key="6">
    <source>
        <dbReference type="Google" id="ProtNLM"/>
    </source>
</evidence>
<dbReference type="PIRSF" id="PIRSF021292">
    <property type="entry name" value="Competence_ComGD"/>
    <property type="match status" value="1"/>
</dbReference>
<gene>
    <name evidence="4" type="ORF">CD29_10440</name>
</gene>
<dbReference type="Pfam" id="PF07963">
    <property type="entry name" value="N_methyl"/>
    <property type="match status" value="1"/>
</dbReference>
<keyword evidence="3" id="KW-0472">Membrane</keyword>
<organism evidence="4 5">
    <name type="scientific">Ureibacillus manganicus DSM 26584</name>
    <dbReference type="NCBI Taxonomy" id="1384049"/>
    <lineage>
        <taxon>Bacteria</taxon>
        <taxon>Bacillati</taxon>
        <taxon>Bacillota</taxon>
        <taxon>Bacilli</taxon>
        <taxon>Bacillales</taxon>
        <taxon>Caryophanaceae</taxon>
        <taxon>Ureibacillus</taxon>
    </lineage>
</organism>
<evidence type="ECO:0000313" key="5">
    <source>
        <dbReference type="Proteomes" id="UP000030416"/>
    </source>
</evidence>
<sequence length="148" mass="17434">MNSLNNQRGFTFIEMLIVLFILLIVCAIISQLTLRTFEKIAIDQFIAQVSLDIQQMQTLAMKEHIYTVIEFYDDNSYKGFLQNEYLNPTFEKWLPEGITFFENSTIRRISFNKYGDIAHFGKLVFFSPNGRHEIILNIEKGRLRIIEQ</sequence>
<dbReference type="NCBIfam" id="TIGR02532">
    <property type="entry name" value="IV_pilin_GFxxxE"/>
    <property type="match status" value="1"/>
</dbReference>